<dbReference type="InterPro" id="IPR050684">
    <property type="entry name" value="HTH-Siroheme_Decarb"/>
</dbReference>
<dbReference type="Gene3D" id="1.10.10.10">
    <property type="entry name" value="Winged helix-like DNA-binding domain superfamily/Winged helix DNA-binding domain"/>
    <property type="match status" value="1"/>
</dbReference>
<dbReference type="Pfam" id="PF17805">
    <property type="entry name" value="AsnC_trans_reg2"/>
    <property type="match status" value="1"/>
</dbReference>
<gene>
    <name evidence="10" type="ORF">SG35_013135</name>
</gene>
<dbReference type="Proteomes" id="UP000032568">
    <property type="component" value="Chromosome"/>
</dbReference>
<name>A0AAF0C5Z1_9GAMM</name>
<dbReference type="GO" id="GO:0016829">
    <property type="term" value="F:lyase activity"/>
    <property type="evidence" value="ECO:0007669"/>
    <property type="project" value="UniProtKB-KW"/>
</dbReference>
<evidence type="ECO:0000259" key="8">
    <source>
        <dbReference type="Pfam" id="PF17805"/>
    </source>
</evidence>
<evidence type="ECO:0000256" key="5">
    <source>
        <dbReference type="ARBA" id="ARBA00023471"/>
    </source>
</evidence>
<evidence type="ECO:0000256" key="2">
    <source>
        <dbReference type="ARBA" id="ARBA00023444"/>
    </source>
</evidence>
<dbReference type="EC" id="4.1.1.111" evidence="5"/>
<dbReference type="PANTHER" id="PTHR43413">
    <property type="entry name" value="TRANSCRIPTIONAL REGULATOR, ASNC FAMILY"/>
    <property type="match status" value="1"/>
</dbReference>
<evidence type="ECO:0000256" key="4">
    <source>
        <dbReference type="ARBA" id="ARBA00023465"/>
    </source>
</evidence>
<feature type="domain" description="Siroheme decarboxylase NirL-like HTH" evidence="9">
    <location>
        <begin position="8"/>
        <end position="51"/>
    </location>
</feature>
<evidence type="ECO:0000313" key="11">
    <source>
        <dbReference type="Proteomes" id="UP000032568"/>
    </source>
</evidence>
<keyword evidence="1" id="KW-0456">Lyase</keyword>
<dbReference type="RefSeq" id="WP_044835762.1">
    <property type="nucleotide sequence ID" value="NZ_CP059735.1"/>
</dbReference>
<dbReference type="InterPro" id="IPR053953">
    <property type="entry name" value="NirdL-like_HTH"/>
</dbReference>
<evidence type="ECO:0000256" key="7">
    <source>
        <dbReference type="ARBA" id="ARBA00048470"/>
    </source>
</evidence>
<dbReference type="EMBL" id="CP059735">
    <property type="protein sequence ID" value="WDE01469.1"/>
    <property type="molecule type" value="Genomic_DNA"/>
</dbReference>
<dbReference type="PANTHER" id="PTHR43413:SF1">
    <property type="entry name" value="SIROHEME DECARBOXYLASE NIRL SUBUNIT"/>
    <property type="match status" value="1"/>
</dbReference>
<reference evidence="10 11" key="1">
    <citation type="journal article" date="2015" name="Genome Announc.">
        <title>Draft Genome Sequences of Marine Isolates of Thalassomonas viridans and Thalassomonas actiniarum.</title>
        <authorList>
            <person name="Olonade I."/>
            <person name="van Zyl L.J."/>
            <person name="Trindade M."/>
        </authorList>
    </citation>
    <scope>NUCLEOTIDE SEQUENCE [LARGE SCALE GENOMIC DNA]</scope>
    <source>
        <strain evidence="10 11">A5K-106</strain>
    </source>
</reference>
<sequence>MTLSLLQQQLINEWQKGFPLTSSPYAQLAKELGSSETEVLEALKALEQADILSRLGAVFDHKKAGASTLAALMVPQEDLEYVAQIVNKFEQVNHNYAREHDYNLWFVVTAADDFTLQRVLTRIEQLTGLEVLVLPMEKAFHIDLSFHIDFDSKPALARVS</sequence>
<organism evidence="10 11">
    <name type="scientific">Thalassomonas actiniarum</name>
    <dbReference type="NCBI Taxonomy" id="485447"/>
    <lineage>
        <taxon>Bacteria</taxon>
        <taxon>Pseudomonadati</taxon>
        <taxon>Pseudomonadota</taxon>
        <taxon>Gammaproteobacteria</taxon>
        <taxon>Alteromonadales</taxon>
        <taxon>Colwelliaceae</taxon>
        <taxon>Thalassomonas</taxon>
    </lineage>
</organism>
<keyword evidence="11" id="KW-1185">Reference proteome</keyword>
<accession>A0AAF0C5Z1</accession>
<comment type="similarity">
    <text evidence="3">Belongs to the Ahb/Nir family.</text>
</comment>
<dbReference type="InterPro" id="IPR036388">
    <property type="entry name" value="WH-like_DNA-bd_sf"/>
</dbReference>
<evidence type="ECO:0000256" key="6">
    <source>
        <dbReference type="ARBA" id="ARBA00045291"/>
    </source>
</evidence>
<comment type="function">
    <text evidence="6">Involved in heme d1 biosynthesis. Catalyzes the decarboxylation of siroheme into didecarboxysiroheme.</text>
</comment>
<reference evidence="10 11" key="2">
    <citation type="journal article" date="2022" name="Mar. Drugs">
        <title>Bioassay-Guided Fractionation Leads to the Detection of Cholic Acid Generated by the Rare Thalassomonas sp.</title>
        <authorList>
            <person name="Pheiffer F."/>
            <person name="Schneider Y.K."/>
            <person name="Hansen E.H."/>
            <person name="Andersen J.H."/>
            <person name="Isaksson J."/>
            <person name="Busche T."/>
            <person name="R C."/>
            <person name="Kalinowski J."/>
            <person name="Zyl L.V."/>
            <person name="Trindade M."/>
        </authorList>
    </citation>
    <scope>NUCLEOTIDE SEQUENCE [LARGE SCALE GENOMIC DNA]</scope>
    <source>
        <strain evidence="10 11">A5K-106</strain>
    </source>
</reference>
<comment type="subunit">
    <text evidence="4">Probably forms a complex composed of NirD, NirL, NirG and NirH. All proteins are required for the total conversion of siroheme to didecarboxysiroheme.</text>
</comment>
<proteinExistence type="inferred from homology"/>
<comment type="pathway">
    <text evidence="2">Porphyrin-containing compound metabolism.</text>
</comment>
<comment type="catalytic activity">
    <reaction evidence="7">
        <text>siroheme + 2 H(+) = 12,18-didecarboxysiroheme + 2 CO2</text>
        <dbReference type="Rhea" id="RHEA:19093"/>
        <dbReference type="ChEBI" id="CHEBI:15378"/>
        <dbReference type="ChEBI" id="CHEBI:16526"/>
        <dbReference type="ChEBI" id="CHEBI:60052"/>
        <dbReference type="ChEBI" id="CHEBI:140497"/>
        <dbReference type="EC" id="4.1.1.111"/>
    </reaction>
</comment>
<evidence type="ECO:0000313" key="10">
    <source>
        <dbReference type="EMBL" id="WDE01469.1"/>
    </source>
</evidence>
<feature type="domain" description="Siroheme decarboxylase AsnC-like ligand binding" evidence="8">
    <location>
        <begin position="66"/>
        <end position="140"/>
    </location>
</feature>
<evidence type="ECO:0000256" key="3">
    <source>
        <dbReference type="ARBA" id="ARBA00023457"/>
    </source>
</evidence>
<protein>
    <recommendedName>
        <fullName evidence="5">siroheme decarboxylase</fullName>
        <ecNumber evidence="5">4.1.1.111</ecNumber>
    </recommendedName>
</protein>
<dbReference type="InterPro" id="IPR040523">
    <property type="entry name" value="AsnC_trans_reg2"/>
</dbReference>
<dbReference type="AlphaFoldDB" id="A0AAF0C5Z1"/>
<dbReference type="Gene3D" id="3.30.70.3460">
    <property type="match status" value="1"/>
</dbReference>
<evidence type="ECO:0000259" key="9">
    <source>
        <dbReference type="Pfam" id="PF22451"/>
    </source>
</evidence>
<dbReference type="KEGG" id="tact:SG35_013135"/>
<evidence type="ECO:0000256" key="1">
    <source>
        <dbReference type="ARBA" id="ARBA00023239"/>
    </source>
</evidence>
<dbReference type="Pfam" id="PF22451">
    <property type="entry name" value="NirdL-like_HTH"/>
    <property type="match status" value="1"/>
</dbReference>